<accession>A0AAU7CKP9</accession>
<sequence>MTHTNGTFVNESFDYDANGNRNTSGYATGTGNQQTSDGTYTYAYDDEGNLASKTEISSGDQTLYTWDQEPGGQALRQD</sequence>
<feature type="region of interest" description="Disordered" evidence="1">
    <location>
        <begin position="1"/>
        <end position="40"/>
    </location>
</feature>
<dbReference type="Gene3D" id="2.180.10.10">
    <property type="entry name" value="RHS repeat-associated core"/>
    <property type="match status" value="1"/>
</dbReference>
<protein>
    <recommendedName>
        <fullName evidence="3">YD repeat-containing protein</fullName>
    </recommendedName>
</protein>
<organism evidence="2">
    <name type="scientific">Singulisphaera sp. Ch08</name>
    <dbReference type="NCBI Taxonomy" id="3120278"/>
    <lineage>
        <taxon>Bacteria</taxon>
        <taxon>Pseudomonadati</taxon>
        <taxon>Planctomycetota</taxon>
        <taxon>Planctomycetia</taxon>
        <taxon>Isosphaerales</taxon>
        <taxon>Isosphaeraceae</taxon>
        <taxon>Singulisphaera</taxon>
    </lineage>
</organism>
<dbReference type="AlphaFoldDB" id="A0AAU7CKP9"/>
<evidence type="ECO:0008006" key="3">
    <source>
        <dbReference type="Google" id="ProtNLM"/>
    </source>
</evidence>
<feature type="compositionally biased region" description="Polar residues" evidence="1">
    <location>
        <begin position="19"/>
        <end position="39"/>
    </location>
</feature>
<name>A0AAU7CKP9_9BACT</name>
<evidence type="ECO:0000256" key="1">
    <source>
        <dbReference type="SAM" id="MobiDB-lite"/>
    </source>
</evidence>
<proteinExistence type="predicted"/>
<gene>
    <name evidence="2" type="ORF">V5E97_06150</name>
</gene>
<feature type="compositionally biased region" description="Polar residues" evidence="1">
    <location>
        <begin position="1"/>
        <end position="10"/>
    </location>
</feature>
<dbReference type="EMBL" id="CP155447">
    <property type="protein sequence ID" value="XBH05600.1"/>
    <property type="molecule type" value="Genomic_DNA"/>
</dbReference>
<evidence type="ECO:0000313" key="2">
    <source>
        <dbReference type="EMBL" id="XBH05600.1"/>
    </source>
</evidence>
<reference evidence="2" key="1">
    <citation type="submission" date="2024-05" db="EMBL/GenBank/DDBJ databases">
        <title>Planctomycetes of the genus Singulisphaera possess chitinolytic capabilities.</title>
        <authorList>
            <person name="Ivanova A."/>
        </authorList>
    </citation>
    <scope>NUCLEOTIDE SEQUENCE</scope>
    <source>
        <strain evidence="2">Ch08T</strain>
    </source>
</reference>
<dbReference type="RefSeq" id="WP_406698435.1">
    <property type="nucleotide sequence ID" value="NZ_CP155447.1"/>
</dbReference>